<evidence type="ECO:0000256" key="6">
    <source>
        <dbReference type="ARBA" id="ARBA00022692"/>
    </source>
</evidence>
<dbReference type="Gene3D" id="1.20.1510.10">
    <property type="entry name" value="Cation efflux protein transmembrane domain"/>
    <property type="match status" value="1"/>
</dbReference>
<evidence type="ECO:0000256" key="1">
    <source>
        <dbReference type="ARBA" id="ARBA00004141"/>
    </source>
</evidence>
<keyword evidence="5" id="KW-0408">Iron</keyword>
<evidence type="ECO:0000256" key="3">
    <source>
        <dbReference type="ARBA" id="ARBA00022448"/>
    </source>
</evidence>
<dbReference type="Proteomes" id="UP000199588">
    <property type="component" value="Unassembled WGS sequence"/>
</dbReference>
<feature type="domain" description="Cation efflux protein cytoplasmic" evidence="12">
    <location>
        <begin position="210"/>
        <end position="286"/>
    </location>
</feature>
<evidence type="ECO:0000256" key="9">
    <source>
        <dbReference type="ARBA" id="ARBA00023136"/>
    </source>
</evidence>
<keyword evidence="14" id="KW-1185">Reference proteome</keyword>
<evidence type="ECO:0000256" key="7">
    <source>
        <dbReference type="ARBA" id="ARBA00022906"/>
    </source>
</evidence>
<dbReference type="InterPro" id="IPR002524">
    <property type="entry name" value="Cation_efflux"/>
</dbReference>
<dbReference type="Gene3D" id="3.30.70.1350">
    <property type="entry name" value="Cation efflux protein, cytoplasmic domain"/>
    <property type="match status" value="1"/>
</dbReference>
<dbReference type="NCBIfam" id="TIGR01297">
    <property type="entry name" value="CDF"/>
    <property type="match status" value="1"/>
</dbReference>
<dbReference type="InterPro" id="IPR027469">
    <property type="entry name" value="Cation_efflux_TMD_sf"/>
</dbReference>
<keyword evidence="7" id="KW-0406">Ion transport</keyword>
<evidence type="ECO:0000313" key="14">
    <source>
        <dbReference type="Proteomes" id="UP000199588"/>
    </source>
</evidence>
<comment type="subcellular location">
    <subcellularLocation>
        <location evidence="1">Membrane</location>
        <topology evidence="1">Multi-pass membrane protein</topology>
    </subcellularLocation>
</comment>
<dbReference type="PANTHER" id="PTHR43840:SF41">
    <property type="entry name" value="CATION-EFFLUX PUMP FIEF"/>
    <property type="match status" value="1"/>
</dbReference>
<keyword evidence="8 10" id="KW-1133">Transmembrane helix</keyword>
<accession>A0A1G5AR48</accession>
<evidence type="ECO:0000256" key="8">
    <source>
        <dbReference type="ARBA" id="ARBA00022989"/>
    </source>
</evidence>
<evidence type="ECO:0000256" key="4">
    <source>
        <dbReference type="ARBA" id="ARBA00022475"/>
    </source>
</evidence>
<evidence type="ECO:0000256" key="2">
    <source>
        <dbReference type="ARBA" id="ARBA00010212"/>
    </source>
</evidence>
<feature type="domain" description="Cation efflux protein transmembrane" evidence="11">
    <location>
        <begin position="14"/>
        <end position="206"/>
    </location>
</feature>
<evidence type="ECO:0000256" key="5">
    <source>
        <dbReference type="ARBA" id="ARBA00022496"/>
    </source>
</evidence>
<dbReference type="Pfam" id="PF16916">
    <property type="entry name" value="ZT_dimer"/>
    <property type="match status" value="1"/>
</dbReference>
<feature type="transmembrane region" description="Helical" evidence="10">
    <location>
        <begin position="114"/>
        <end position="134"/>
    </location>
</feature>
<dbReference type="InterPro" id="IPR027470">
    <property type="entry name" value="Cation_efflux_CTD"/>
</dbReference>
<comment type="similarity">
    <text evidence="2">Belongs to the cation diffusion facilitator (CDF) transporter (TC 2.A.4) family. FieF subfamily.</text>
</comment>
<dbReference type="InterPro" id="IPR058533">
    <property type="entry name" value="Cation_efflux_TM"/>
</dbReference>
<evidence type="ECO:0000259" key="12">
    <source>
        <dbReference type="Pfam" id="PF16916"/>
    </source>
</evidence>
<gene>
    <name evidence="13" type="ORF">SAMN02910354_00405</name>
</gene>
<keyword evidence="6 10" id="KW-0812">Transmembrane</keyword>
<dbReference type="EMBL" id="FMUQ01000003">
    <property type="protein sequence ID" value="SCX80341.1"/>
    <property type="molecule type" value="Genomic_DNA"/>
</dbReference>
<feature type="transmembrane region" description="Helical" evidence="10">
    <location>
        <begin position="158"/>
        <end position="191"/>
    </location>
</feature>
<dbReference type="SUPFAM" id="SSF161111">
    <property type="entry name" value="Cation efflux protein transmembrane domain-like"/>
    <property type="match status" value="1"/>
</dbReference>
<name>A0A1G5AR48_9PAST</name>
<evidence type="ECO:0000256" key="10">
    <source>
        <dbReference type="SAM" id="Phobius"/>
    </source>
</evidence>
<evidence type="ECO:0000259" key="11">
    <source>
        <dbReference type="Pfam" id="PF01545"/>
    </source>
</evidence>
<comment type="caution">
    <text evidence="13">The sequence shown here is derived from an EMBL/GenBank/DDBJ whole genome shotgun (WGS) entry which is preliminary data.</text>
</comment>
<dbReference type="SUPFAM" id="SSF160240">
    <property type="entry name" value="Cation efflux protein cytoplasmic domain-like"/>
    <property type="match status" value="1"/>
</dbReference>
<dbReference type="Pfam" id="PF01545">
    <property type="entry name" value="Cation_efflux"/>
    <property type="match status" value="1"/>
</dbReference>
<protein>
    <submittedName>
        <fullName evidence="13">Ferrous-iron efflux pump FieF</fullName>
    </submittedName>
</protein>
<proteinExistence type="inferred from homology"/>
<keyword evidence="7" id="KW-0864">Zinc transport</keyword>
<organism evidence="13 14">
    <name type="scientific">Basfia succiniciproducens</name>
    <dbReference type="NCBI Taxonomy" id="653940"/>
    <lineage>
        <taxon>Bacteria</taxon>
        <taxon>Pseudomonadati</taxon>
        <taxon>Pseudomonadota</taxon>
        <taxon>Gammaproteobacteria</taxon>
        <taxon>Pasteurellales</taxon>
        <taxon>Pasteurellaceae</taxon>
        <taxon>Basfia</taxon>
    </lineage>
</organism>
<keyword evidence="3" id="KW-0813">Transport</keyword>
<dbReference type="RefSeq" id="WP_090654033.1">
    <property type="nucleotide sequence ID" value="NZ_CP015031.1"/>
</dbReference>
<keyword evidence="4" id="KW-1003">Cell membrane</keyword>
<keyword evidence="5" id="KW-0410">Iron transport</keyword>
<feature type="transmembrane region" description="Helical" evidence="10">
    <location>
        <begin position="81"/>
        <end position="102"/>
    </location>
</feature>
<keyword evidence="9 10" id="KW-0472">Membrane</keyword>
<reference evidence="13 14" key="1">
    <citation type="submission" date="2016-10" db="EMBL/GenBank/DDBJ databases">
        <authorList>
            <person name="Varghese N."/>
            <person name="Submissions S."/>
        </authorList>
    </citation>
    <scope>NUCLEOTIDE SEQUENCE [LARGE SCALE GENOMIC DNA]</scope>
    <source>
        <strain evidence="13 14">DSM 22022</strain>
    </source>
</reference>
<evidence type="ECO:0000313" key="13">
    <source>
        <dbReference type="EMBL" id="SCX80341.1"/>
    </source>
</evidence>
<sequence>MSKQYSTLVKRASLLAVFTAVTLIVVKAFAWWQTGSVSMLASITDSTLDLLASFMSLLILRFALMPADHNHSFGHGKAESLASLAQGAFIIGSALLLLLHAFQRLGEPKVIQQTGLGITVTMFSILLTFILVAYQNKVIKLTDSPAIKADQLHYQTDLLMNAAIMLSLLLGSLDFIWADAVFAILIAVYILVNGGKMCFDAVQLLLDLALPEQEIEQIERLIREDPNIIGFHDLRTRRAGEVRFIQMHLELSDDFSFVQAHAITDSLETRLKQAFPRVEIVIHHEPTSVVLAEQKAK</sequence>
<feature type="transmembrane region" description="Helical" evidence="10">
    <location>
        <begin position="12"/>
        <end position="32"/>
    </location>
</feature>
<dbReference type="InterPro" id="IPR050291">
    <property type="entry name" value="CDF_Transporter"/>
</dbReference>
<keyword evidence="7" id="KW-0862">Zinc</keyword>
<dbReference type="InterPro" id="IPR036837">
    <property type="entry name" value="Cation_efflux_CTD_sf"/>
</dbReference>
<dbReference type="PANTHER" id="PTHR43840">
    <property type="entry name" value="MITOCHONDRIAL METAL TRANSPORTER 1-RELATED"/>
    <property type="match status" value="1"/>
</dbReference>